<accession>X1MCD9</accession>
<dbReference type="AlphaFoldDB" id="X1MCD9"/>
<keyword evidence="2" id="KW-0812">Transmembrane</keyword>
<dbReference type="InterPro" id="IPR001107">
    <property type="entry name" value="Band_7"/>
</dbReference>
<dbReference type="Gene3D" id="6.10.250.2090">
    <property type="match status" value="1"/>
</dbReference>
<dbReference type="InterPro" id="IPR036013">
    <property type="entry name" value="Band_7/SPFH_dom_sf"/>
</dbReference>
<feature type="non-terminal residue" evidence="4">
    <location>
        <position position="1"/>
    </location>
</feature>
<feature type="domain" description="Band 7" evidence="3">
    <location>
        <begin position="30"/>
        <end position="187"/>
    </location>
</feature>
<dbReference type="PRINTS" id="PR00721">
    <property type="entry name" value="STOMATIN"/>
</dbReference>
<reference evidence="4" key="1">
    <citation type="journal article" date="2014" name="Front. Microbiol.">
        <title>High frequency of phylogenetically diverse reductive dehalogenase-homologous genes in deep subseafloor sedimentary metagenomes.</title>
        <authorList>
            <person name="Kawai M."/>
            <person name="Futagami T."/>
            <person name="Toyoda A."/>
            <person name="Takaki Y."/>
            <person name="Nishi S."/>
            <person name="Hori S."/>
            <person name="Arai W."/>
            <person name="Tsubouchi T."/>
            <person name="Morono Y."/>
            <person name="Uchiyama I."/>
            <person name="Ito T."/>
            <person name="Fujiyama A."/>
            <person name="Inagaki F."/>
            <person name="Takami H."/>
        </authorList>
    </citation>
    <scope>NUCLEOTIDE SEQUENCE</scope>
    <source>
        <strain evidence="4">Expedition CK06-06</strain>
    </source>
</reference>
<feature type="transmembrane region" description="Helical" evidence="2">
    <location>
        <begin position="12"/>
        <end position="35"/>
    </location>
</feature>
<comment type="similarity">
    <text evidence="1">Belongs to the band 7/mec-2 family.</text>
</comment>
<evidence type="ECO:0000256" key="2">
    <source>
        <dbReference type="SAM" id="Phobius"/>
    </source>
</evidence>
<dbReference type="FunFam" id="3.30.479.30:FF:000004">
    <property type="entry name" value="Putative membrane protease family, stomatin"/>
    <property type="match status" value="1"/>
</dbReference>
<dbReference type="PANTHER" id="PTHR10264">
    <property type="entry name" value="BAND 7 PROTEIN-RELATED"/>
    <property type="match status" value="1"/>
</dbReference>
<dbReference type="SMART" id="SM00244">
    <property type="entry name" value="PHB"/>
    <property type="match status" value="1"/>
</dbReference>
<dbReference type="GO" id="GO:0005886">
    <property type="term" value="C:plasma membrane"/>
    <property type="evidence" value="ECO:0007669"/>
    <property type="project" value="InterPro"/>
</dbReference>
<keyword evidence="2" id="KW-1133">Transmembrane helix</keyword>
<dbReference type="SUPFAM" id="SSF117892">
    <property type="entry name" value="Band 7/SPFH domain"/>
    <property type="match status" value="1"/>
</dbReference>
<keyword evidence="2" id="KW-0472">Membrane</keyword>
<dbReference type="InterPro" id="IPR043202">
    <property type="entry name" value="Band-7_stomatin-like"/>
</dbReference>
<name>X1MCD9_9ZZZZ</name>
<dbReference type="InterPro" id="IPR001972">
    <property type="entry name" value="Stomatin_HflK_fam"/>
</dbReference>
<protein>
    <recommendedName>
        <fullName evidence="3">Band 7 domain-containing protein</fullName>
    </recommendedName>
</protein>
<dbReference type="EMBL" id="BARV01004136">
    <property type="protein sequence ID" value="GAI15761.1"/>
    <property type="molecule type" value="Genomic_DNA"/>
</dbReference>
<proteinExistence type="inferred from homology"/>
<sequence length="268" mass="29540">AHRIEFGEPVTWLEGLIVAIVFIVALFLVSAIRILREYERAVKFRLGRFVGLKGPGLFFIVPGIDRLAKVDLRVVTLDVPKQRIVTKDNVSVDVDAVVYVRVFNPSDAIMKVAHYLTATSLLAQTTLRDVLGGIDLDALLTQREELSKSIQKSLDAATDPWGMKVTAVTIRDVTIPDEMMRAIAKQAEAERERRSRVIMALGEAQAAAKMAEAAKLYEKNPAGMRLRELQMLIEVAREKNLIVVTPTQAGTPLGEVAGLVSALKKRGK</sequence>
<evidence type="ECO:0000259" key="3">
    <source>
        <dbReference type="SMART" id="SM00244"/>
    </source>
</evidence>
<comment type="caution">
    <text evidence="4">The sequence shown here is derived from an EMBL/GenBank/DDBJ whole genome shotgun (WGS) entry which is preliminary data.</text>
</comment>
<dbReference type="CDD" id="cd08826">
    <property type="entry name" value="SPFH_eoslipins_u1"/>
    <property type="match status" value="1"/>
</dbReference>
<dbReference type="PANTHER" id="PTHR10264:SF19">
    <property type="entry name" value="AT06885P-RELATED"/>
    <property type="match status" value="1"/>
</dbReference>
<gene>
    <name evidence="4" type="ORF">S06H3_09398</name>
</gene>
<dbReference type="Pfam" id="PF01145">
    <property type="entry name" value="Band_7"/>
    <property type="match status" value="1"/>
</dbReference>
<evidence type="ECO:0000256" key="1">
    <source>
        <dbReference type="ARBA" id="ARBA00008164"/>
    </source>
</evidence>
<organism evidence="4">
    <name type="scientific">marine sediment metagenome</name>
    <dbReference type="NCBI Taxonomy" id="412755"/>
    <lineage>
        <taxon>unclassified sequences</taxon>
        <taxon>metagenomes</taxon>
        <taxon>ecological metagenomes</taxon>
    </lineage>
</organism>
<dbReference type="Gene3D" id="3.30.479.30">
    <property type="entry name" value="Band 7 domain"/>
    <property type="match status" value="1"/>
</dbReference>
<evidence type="ECO:0000313" key="4">
    <source>
        <dbReference type="EMBL" id="GAI15761.1"/>
    </source>
</evidence>
<dbReference type="GO" id="GO:0098552">
    <property type="term" value="C:side of membrane"/>
    <property type="evidence" value="ECO:0007669"/>
    <property type="project" value="UniProtKB-ARBA"/>
</dbReference>